<dbReference type="AlphaFoldDB" id="A0A1M7Y9T1"/>
<keyword evidence="1" id="KW-0678">Repressor</keyword>
<dbReference type="CDD" id="cd01392">
    <property type="entry name" value="HTH_LacI"/>
    <property type="match status" value="1"/>
</dbReference>
<dbReference type="InterPro" id="IPR010982">
    <property type="entry name" value="Lambda_DNA-bd_dom_sf"/>
</dbReference>
<keyword evidence="3" id="KW-0238">DNA-binding</keyword>
<evidence type="ECO:0000256" key="1">
    <source>
        <dbReference type="ARBA" id="ARBA00022491"/>
    </source>
</evidence>
<dbReference type="InterPro" id="IPR028082">
    <property type="entry name" value="Peripla_BP_I"/>
</dbReference>
<dbReference type="Gene3D" id="3.40.50.2300">
    <property type="match status" value="2"/>
</dbReference>
<dbReference type="STRING" id="1121345.SAMN02745217_02253"/>
<dbReference type="InterPro" id="IPR046335">
    <property type="entry name" value="LacI/GalR-like_sensor"/>
</dbReference>
<dbReference type="PANTHER" id="PTHR30146:SF148">
    <property type="entry name" value="HTH-TYPE TRANSCRIPTIONAL REPRESSOR PURR-RELATED"/>
    <property type="match status" value="1"/>
</dbReference>
<dbReference type="Proteomes" id="UP000184612">
    <property type="component" value="Unassembled WGS sequence"/>
</dbReference>
<keyword evidence="2" id="KW-0805">Transcription regulation</keyword>
<gene>
    <name evidence="6" type="ORF">SAMN02745217_02253</name>
</gene>
<sequence length="338" mass="37891">MSNKKVSMQTIADYLNISKVTVYKALNNQQYVSDDLKEKILRAAQELGYYKVSGKNLALNNNLAFVVPKRFFLENEGFYTSIFYYLNNFCHNDGLALTLYVINNSDESNCTLPATLNSGSCDGIFIAGEMTDDYIHGIGDLGLPVLLIDFYKPSFNYDCIIADNFFNGFTITNYLIEKGHTDIGFVGNPSQTSSISDRFYGYQKALAAHNLPYNPDWHLVNNNLTTGVYTLETPLPKTLPTAFVCHCDRAAYFLIQRINMEGLKVPADISVACFDNTNLAENSNPPLTTVDISTKTIAKNSYSQLRSRIKDNSLSKQRIYIPCNIVERSSVANIKKII</sequence>
<reference evidence="6 7" key="1">
    <citation type="submission" date="2016-12" db="EMBL/GenBank/DDBJ databases">
        <authorList>
            <person name="Song W.-J."/>
            <person name="Kurnit D.M."/>
        </authorList>
    </citation>
    <scope>NUCLEOTIDE SEQUENCE [LARGE SCALE GENOMIC DNA]</scope>
    <source>
        <strain evidence="6 7">DSM 12503</strain>
    </source>
</reference>
<evidence type="ECO:0000313" key="7">
    <source>
        <dbReference type="Proteomes" id="UP000184612"/>
    </source>
</evidence>
<dbReference type="EMBL" id="FRFD01000006">
    <property type="protein sequence ID" value="SHO49326.1"/>
    <property type="molecule type" value="Genomic_DNA"/>
</dbReference>
<dbReference type="Pfam" id="PF00356">
    <property type="entry name" value="LacI"/>
    <property type="match status" value="1"/>
</dbReference>
<protein>
    <submittedName>
        <fullName evidence="6">Transcriptional regulator, LacI family</fullName>
    </submittedName>
</protein>
<proteinExistence type="predicted"/>
<dbReference type="RefSeq" id="WP_073588947.1">
    <property type="nucleotide sequence ID" value="NZ_FRFD01000006.1"/>
</dbReference>
<dbReference type="GO" id="GO:0003700">
    <property type="term" value="F:DNA-binding transcription factor activity"/>
    <property type="evidence" value="ECO:0007669"/>
    <property type="project" value="TreeGrafter"/>
</dbReference>
<dbReference type="CDD" id="cd19974">
    <property type="entry name" value="PBP1_LacI-like"/>
    <property type="match status" value="1"/>
</dbReference>
<name>A0A1M7Y9T1_9FIRM</name>
<organism evidence="6 7">
    <name type="scientific">Anaerocolumna xylanovorans DSM 12503</name>
    <dbReference type="NCBI Taxonomy" id="1121345"/>
    <lineage>
        <taxon>Bacteria</taxon>
        <taxon>Bacillati</taxon>
        <taxon>Bacillota</taxon>
        <taxon>Clostridia</taxon>
        <taxon>Lachnospirales</taxon>
        <taxon>Lachnospiraceae</taxon>
        <taxon>Anaerocolumna</taxon>
    </lineage>
</organism>
<dbReference type="InterPro" id="IPR000843">
    <property type="entry name" value="HTH_LacI"/>
</dbReference>
<feature type="domain" description="HTH lacI-type" evidence="5">
    <location>
        <begin position="6"/>
        <end position="59"/>
    </location>
</feature>
<accession>A0A1M7Y9T1</accession>
<evidence type="ECO:0000313" key="6">
    <source>
        <dbReference type="EMBL" id="SHO49326.1"/>
    </source>
</evidence>
<dbReference type="SMART" id="SM00354">
    <property type="entry name" value="HTH_LACI"/>
    <property type="match status" value="1"/>
</dbReference>
<dbReference type="SUPFAM" id="SSF47413">
    <property type="entry name" value="lambda repressor-like DNA-binding domains"/>
    <property type="match status" value="1"/>
</dbReference>
<dbReference type="PANTHER" id="PTHR30146">
    <property type="entry name" value="LACI-RELATED TRANSCRIPTIONAL REPRESSOR"/>
    <property type="match status" value="1"/>
</dbReference>
<evidence type="ECO:0000259" key="5">
    <source>
        <dbReference type="PROSITE" id="PS50932"/>
    </source>
</evidence>
<dbReference type="GO" id="GO:0000976">
    <property type="term" value="F:transcription cis-regulatory region binding"/>
    <property type="evidence" value="ECO:0007669"/>
    <property type="project" value="TreeGrafter"/>
</dbReference>
<evidence type="ECO:0000256" key="2">
    <source>
        <dbReference type="ARBA" id="ARBA00023015"/>
    </source>
</evidence>
<dbReference type="SUPFAM" id="SSF53822">
    <property type="entry name" value="Periplasmic binding protein-like I"/>
    <property type="match status" value="1"/>
</dbReference>
<keyword evidence="7" id="KW-1185">Reference proteome</keyword>
<evidence type="ECO:0000256" key="3">
    <source>
        <dbReference type="ARBA" id="ARBA00023125"/>
    </source>
</evidence>
<keyword evidence="4" id="KW-0804">Transcription</keyword>
<dbReference type="PROSITE" id="PS50932">
    <property type="entry name" value="HTH_LACI_2"/>
    <property type="match status" value="1"/>
</dbReference>
<evidence type="ECO:0000256" key="4">
    <source>
        <dbReference type="ARBA" id="ARBA00023163"/>
    </source>
</evidence>
<dbReference type="Gene3D" id="1.10.260.40">
    <property type="entry name" value="lambda repressor-like DNA-binding domains"/>
    <property type="match status" value="1"/>
</dbReference>
<dbReference type="Pfam" id="PF13377">
    <property type="entry name" value="Peripla_BP_3"/>
    <property type="match status" value="1"/>
</dbReference>